<comment type="caution">
    <text evidence="1">The sequence shown here is derived from an EMBL/GenBank/DDBJ whole genome shotgun (WGS) entry which is preliminary data.</text>
</comment>
<gene>
    <name evidence="1" type="ORF">B9059_018735</name>
</gene>
<evidence type="ECO:0000313" key="1">
    <source>
        <dbReference type="EMBL" id="RNT37593.1"/>
    </source>
</evidence>
<accession>A0AAX1WEP7</accession>
<dbReference type="EMBL" id="NEYZ02000072">
    <property type="protein sequence ID" value="RNT37593.1"/>
    <property type="molecule type" value="Genomic_DNA"/>
</dbReference>
<dbReference type="AlphaFoldDB" id="A0AAX1WEP7"/>
<name>A0AAX1WEP7_9ENTR</name>
<evidence type="ECO:0000313" key="2">
    <source>
        <dbReference type="Proteomes" id="UP000286098"/>
    </source>
</evidence>
<protein>
    <submittedName>
        <fullName evidence="1">Transcriptional regulator</fullName>
    </submittedName>
</protein>
<dbReference type="Proteomes" id="UP000286098">
    <property type="component" value="Unassembled WGS sequence"/>
</dbReference>
<reference evidence="1 2" key="1">
    <citation type="submission" date="2018-10" db="EMBL/GenBank/DDBJ databases">
        <authorList>
            <person name="Vanduin D."/>
            <person name="Fouts D."/>
            <person name="Wright M."/>
            <person name="Sutton G."/>
            <person name="Nguyen K."/>
            <person name="Kreiswirth B."/>
            <person name="Chen L."/>
            <person name="Rojas L."/>
            <person name="Hujer A."/>
            <person name="Hujer K."/>
            <person name="Bonomo R."/>
            <person name="Adams M."/>
        </authorList>
    </citation>
    <scope>NUCLEOTIDE SEQUENCE [LARGE SCALE GENOMIC DNA]</scope>
    <source>
        <strain evidence="1 2">CRK0054</strain>
    </source>
</reference>
<proteinExistence type="predicted"/>
<organism evidence="1 2">
    <name type="scientific">Enterobacter roggenkampii</name>
    <dbReference type="NCBI Taxonomy" id="1812935"/>
    <lineage>
        <taxon>Bacteria</taxon>
        <taxon>Pseudomonadati</taxon>
        <taxon>Pseudomonadota</taxon>
        <taxon>Gammaproteobacteria</taxon>
        <taxon>Enterobacterales</taxon>
        <taxon>Enterobacteriaceae</taxon>
        <taxon>Enterobacter</taxon>
        <taxon>Enterobacter cloacae complex</taxon>
    </lineage>
</organism>
<sequence>MTFANTNVLIVLLQGLNSFLTNVITLETKKIIILIS</sequence>